<dbReference type="Ensembl" id="ENSHCOT00000008260.1">
    <property type="protein sequence ID" value="ENSHCOP00000003725.1"/>
    <property type="gene ID" value="ENSHCOG00000005097.1"/>
</dbReference>
<dbReference type="InterPro" id="IPR036179">
    <property type="entry name" value="Ig-like_dom_sf"/>
</dbReference>
<dbReference type="GO" id="GO:0002250">
    <property type="term" value="P:adaptive immune response"/>
    <property type="evidence" value="ECO:0007669"/>
    <property type="project" value="UniProtKB-KW"/>
</dbReference>
<reference evidence="5" key="1">
    <citation type="submission" date="2025-08" db="UniProtKB">
        <authorList>
            <consortium name="Ensembl"/>
        </authorList>
    </citation>
    <scope>IDENTIFICATION</scope>
</reference>
<feature type="domain" description="Ig-like" evidence="4">
    <location>
        <begin position="16"/>
        <end position="117"/>
    </location>
</feature>
<dbReference type="PANTHER" id="PTHR23266">
    <property type="entry name" value="IMMUNOGLOBULIN HEAVY CHAIN"/>
    <property type="match status" value="1"/>
</dbReference>
<keyword evidence="3" id="KW-1280">Immunoglobulin</keyword>
<accession>A0A3Q2XH33</accession>
<dbReference type="GO" id="GO:0019814">
    <property type="term" value="C:immunoglobulin complex"/>
    <property type="evidence" value="ECO:0007669"/>
    <property type="project" value="UniProtKB-KW"/>
</dbReference>
<reference evidence="5" key="2">
    <citation type="submission" date="2025-09" db="UniProtKB">
        <authorList>
            <consortium name="Ensembl"/>
        </authorList>
    </citation>
    <scope>IDENTIFICATION</scope>
</reference>
<dbReference type="InterPro" id="IPR007110">
    <property type="entry name" value="Ig-like_dom"/>
</dbReference>
<protein>
    <submittedName>
        <fullName evidence="5">Immunoglobulin heavy variable 14-1</fullName>
    </submittedName>
</protein>
<evidence type="ECO:0000256" key="3">
    <source>
        <dbReference type="ARBA" id="ARBA00043265"/>
    </source>
</evidence>
<proteinExistence type="predicted"/>
<dbReference type="OMA" id="WVAWIRH"/>
<dbReference type="SUPFAM" id="SSF48726">
    <property type="entry name" value="Immunoglobulin"/>
    <property type="match status" value="1"/>
</dbReference>
<dbReference type="InterPro" id="IPR013783">
    <property type="entry name" value="Ig-like_fold"/>
</dbReference>
<dbReference type="SMART" id="SM00406">
    <property type="entry name" value="IGv"/>
    <property type="match status" value="1"/>
</dbReference>
<dbReference type="PROSITE" id="PS50835">
    <property type="entry name" value="IG_LIKE"/>
    <property type="match status" value="1"/>
</dbReference>
<dbReference type="AlphaFoldDB" id="A0A3Q2XH33"/>
<dbReference type="GeneTree" id="ENSGT01150000286938"/>
<keyword evidence="2" id="KW-1064">Adaptive immunity</keyword>
<keyword evidence="6" id="KW-1185">Reference proteome</keyword>
<evidence type="ECO:0000313" key="6">
    <source>
        <dbReference type="Proteomes" id="UP000264820"/>
    </source>
</evidence>
<dbReference type="InterPro" id="IPR013106">
    <property type="entry name" value="Ig_V-set"/>
</dbReference>
<sequence length="144" mass="15858">ERGAGEGGGGLKKRVGESHTLTCTTSGLRFSNYGWGWIKKAPGKGLQWIAHRVASWLIADYYTEEIQGRFIIKTDGTSDQVSLTMGRLTADDTALYYCVRTTVIDNMRKGPQKQSLDFPTSFVCFRLTQRVTLATLDTNSKGAG</sequence>
<evidence type="ECO:0000256" key="2">
    <source>
        <dbReference type="ARBA" id="ARBA00023130"/>
    </source>
</evidence>
<dbReference type="GO" id="GO:0005576">
    <property type="term" value="C:extracellular region"/>
    <property type="evidence" value="ECO:0007669"/>
    <property type="project" value="UniProtKB-ARBA"/>
</dbReference>
<evidence type="ECO:0000256" key="1">
    <source>
        <dbReference type="ARBA" id="ARBA00022859"/>
    </source>
</evidence>
<dbReference type="InterPro" id="IPR050199">
    <property type="entry name" value="IgHV"/>
</dbReference>
<dbReference type="Proteomes" id="UP000264820">
    <property type="component" value="Unplaced"/>
</dbReference>
<dbReference type="STRING" id="109280.ENSHCOP00000003725"/>
<dbReference type="Pfam" id="PF07686">
    <property type="entry name" value="V-set"/>
    <property type="match status" value="1"/>
</dbReference>
<keyword evidence="1" id="KW-0391">Immunity</keyword>
<evidence type="ECO:0000259" key="4">
    <source>
        <dbReference type="PROSITE" id="PS50835"/>
    </source>
</evidence>
<organism evidence="5 6">
    <name type="scientific">Hippocampus comes</name>
    <name type="common">Tiger tail seahorse</name>
    <dbReference type="NCBI Taxonomy" id="109280"/>
    <lineage>
        <taxon>Eukaryota</taxon>
        <taxon>Metazoa</taxon>
        <taxon>Chordata</taxon>
        <taxon>Craniata</taxon>
        <taxon>Vertebrata</taxon>
        <taxon>Euteleostomi</taxon>
        <taxon>Actinopterygii</taxon>
        <taxon>Neopterygii</taxon>
        <taxon>Teleostei</taxon>
        <taxon>Neoteleostei</taxon>
        <taxon>Acanthomorphata</taxon>
        <taxon>Syngnathiaria</taxon>
        <taxon>Syngnathiformes</taxon>
        <taxon>Syngnathoidei</taxon>
        <taxon>Syngnathidae</taxon>
        <taxon>Hippocampus</taxon>
    </lineage>
</organism>
<name>A0A3Q2XH33_HIPCM</name>
<dbReference type="Gene3D" id="2.60.40.10">
    <property type="entry name" value="Immunoglobulins"/>
    <property type="match status" value="1"/>
</dbReference>
<evidence type="ECO:0000313" key="5">
    <source>
        <dbReference type="Ensembl" id="ENSHCOP00000003725.1"/>
    </source>
</evidence>